<evidence type="ECO:0000256" key="3">
    <source>
        <dbReference type="ARBA" id="ARBA00023125"/>
    </source>
</evidence>
<evidence type="ECO:0000259" key="10">
    <source>
        <dbReference type="Pfam" id="PF24538"/>
    </source>
</evidence>
<dbReference type="Pfam" id="PF24657">
    <property type="entry name" value="DUF7646"/>
    <property type="match status" value="1"/>
</dbReference>
<evidence type="ECO:0000259" key="13">
    <source>
        <dbReference type="Pfam" id="PF24658"/>
    </source>
</evidence>
<dbReference type="PANTHER" id="PTHR15180:SF1">
    <property type="entry name" value="GENERAL TRANSCRIPTION FACTOR 3C POLYPEPTIDE 1"/>
    <property type="match status" value="1"/>
</dbReference>
<dbReference type="GO" id="GO:0005634">
    <property type="term" value="C:nucleus"/>
    <property type="evidence" value="ECO:0007669"/>
    <property type="project" value="UniProtKB-SubCell"/>
</dbReference>
<feature type="region of interest" description="Disordered" evidence="6">
    <location>
        <begin position="986"/>
        <end position="1019"/>
    </location>
</feature>
<sequence length="1884" mass="211171">MDTILNSAISEICSELRNGVSLQTLWPRLEPSLSSSNLDLSPRLKQSLWDGLRAVPTLKLLARNAPFDPADPSIQSVQDAEKLNLKVVADEGLMNNFMGLYHARSANADLRPPQQKALERVAMARTNGITQSQVAKELGIEGRNFHYVVKNLECQGLIVKQPALVRTKEAGDEGESRNIPIVSTNMLYLYRHGKHLGSQQMIEITKEEQAKENFGNGKGSPAHGGGLSGKCVKEDVLVKDYLPEMQAICDKLEEANGKVLVVSDIKKDLGYTGTPGGHKAWRTVCRRLKAAGMVEVFEAKVNDKVECCLRFPENYTPTSFAPKTLRHVDDHCDEDQQMKLRKKKKCEITDQLVELPIEQQIYDLIHATSTEGLTRVEVVERLGISNKKNYNRLATMWSRFGLSVQPEMQKKAMAYRLRTSEEHNSGSANAFHNKSENANENKTADLCVGSPNALDRSGRNQTHSAYDCSTLKGYTASPGNVEHRDINTEPSNGYPRFSESNQILLSPENTQLKFLEPRDMTDNLLSTAMEINGTSAETLPAVLKPLGSGSDPRYPCLSLSEDSTRREKRILQRLQDEKFIVRAELHRWLVSLEKDKCTTTDRKTIDRILKKLQELGHCKCIHINVPVVTNCGRSRTTLVILHPSIQSLTPELVSEIHDAWRSFEIQSRGQCSSRWKSSGSVPVLKDVQRTQNHASTDIRAMKSEAMRSNGFILAKMIRAKMLHSFLWDYICSSGSDGAFSSGIDVIELRNPHSSSKLFSLEAAIKAIPVELYLQVVGATKKIDDMLEKCKRGLCLSDLSAEEYKSLMDTHATGRLSLVIEILRRLKLIRLVGDERSKDEILVPHATSTHALELKPYIEEPLSKDSISLSFGSPDLCPRIRHDFVLSNREAVDEYWQTLEYCYAAADPRAALHAFPGSAVSEVSLYKSWTKIRVMTAAQRDELLKRVDKDDASEKLSFKECGKIAKDLNLTLEQVLRVYHDKRQKRLQGLQNRSDEIQPKKRRRVSRKRKRSSEQESVKSIEIDEVTAQLEEQGHAALSHTVNQSMEETDLLVTSDKNDTHLQPLVDRLETEQEPEKDFKKLKSARGSTRQRRFSWTDEADRAEDPGMSPYTFNLPNPHAGIYLPRKAHMHLIIQYVRHRASLGAKFHRVDWASLTDLPAPPSTCQKRMALLKSNRRFRIALMRLCNMISERYAKFLEKTQNRSPRNDDCRLLLRVSAGEDHNGVVPNNSNHNQVTGVQEEPWDDFDDNNIKKALEEDPQESEFIASAALHEDAQNHSGRGLKISSRRSSCQQLNEKFFKLLHGVNVSTQVSKSLAVSNAVELFKLVFLSTSTAPEVPNLLAEIIRRYSECDLFAAFNYLRERKIMVGGNDSQHFSLSQQFLHNISMSPFPTNSGKRANKFAHWLCERDKDLMEGGIDLPSDLQCGDIFHLFALVSSGELSISPCLPDEGMGEAEDLRTSKRKIDSNDFLDGDKTKKLKSFVVGEGEIISRREKGFPGIKVSVYRAAFSTAHAVDLFKDDTPVGKFFGGSYQRVSTSGLSALSPPDHMKEILDSCSTVSVLDSESPWEGMVRYAEHLLPSSSAQDQSSPICPEVFRSVYSAIQKAGDQGLSIRDVSRIENIPGERMTEFIIDVLQTFERVLKVNAYDSVRFVDSLYRDKYFMTSVPGSCQNFEPTSSRKPLGGVDGNLILHPKNCDIGGAHSKGDIIMNADDVHKVTFLNFPEKVFELSDEKRTSCVPKGCMEGKEVSPRGDDVDESSRSSSGKLCVPILPWINGDGTINKIIYKGLRRRVLGVVMQNPGMIEDEIIRRMDVLNPQGDQIASGQAIAGLVLGRDAGGKTSDPDNRTANFSWEKLLNLATVWKMKLFSSEVALLHLMAMLLLAKAK</sequence>
<feature type="domain" description="GTF3C1 extended winged-helix" evidence="9">
    <location>
        <begin position="559"/>
        <end position="668"/>
    </location>
</feature>
<evidence type="ECO:0000313" key="15">
    <source>
        <dbReference type="Proteomes" id="UP000290289"/>
    </source>
</evidence>
<dbReference type="InterPro" id="IPR056428">
    <property type="entry name" value="WH_GTF3C1"/>
</dbReference>
<evidence type="ECO:0000259" key="9">
    <source>
        <dbReference type="Pfam" id="PF24101"/>
    </source>
</evidence>
<dbReference type="InterPro" id="IPR056064">
    <property type="entry name" value="DUF7647"/>
</dbReference>
<dbReference type="InterPro" id="IPR036388">
    <property type="entry name" value="WH-like_DNA-bd_sf"/>
</dbReference>
<evidence type="ECO:0000256" key="5">
    <source>
        <dbReference type="ARBA" id="ARBA00023242"/>
    </source>
</evidence>
<dbReference type="InterPro" id="IPR056063">
    <property type="entry name" value="DUF7646"/>
</dbReference>
<feature type="region of interest" description="Disordered" evidence="6">
    <location>
        <begin position="1742"/>
        <end position="1761"/>
    </location>
</feature>
<feature type="compositionally biased region" description="Basic and acidic residues" evidence="6">
    <location>
        <begin position="1742"/>
        <end position="1757"/>
    </location>
</feature>
<feature type="domain" description="DUF7646" evidence="12">
    <location>
        <begin position="344"/>
        <end position="425"/>
    </location>
</feature>
<organism evidence="14 15">
    <name type="scientific">Malus domestica</name>
    <name type="common">Apple</name>
    <name type="synonym">Pyrus malus</name>
    <dbReference type="NCBI Taxonomy" id="3750"/>
    <lineage>
        <taxon>Eukaryota</taxon>
        <taxon>Viridiplantae</taxon>
        <taxon>Streptophyta</taxon>
        <taxon>Embryophyta</taxon>
        <taxon>Tracheophyta</taxon>
        <taxon>Spermatophyta</taxon>
        <taxon>Magnoliopsida</taxon>
        <taxon>eudicotyledons</taxon>
        <taxon>Gunneridae</taxon>
        <taxon>Pentapetalae</taxon>
        <taxon>rosids</taxon>
        <taxon>fabids</taxon>
        <taxon>Rosales</taxon>
        <taxon>Rosaceae</taxon>
        <taxon>Amygdaloideae</taxon>
        <taxon>Maleae</taxon>
        <taxon>Malus</taxon>
    </lineage>
</organism>
<dbReference type="Gene3D" id="1.10.10.10">
    <property type="entry name" value="Winged helix-like DNA-binding domain superfamily/Winged helix DNA-binding domain"/>
    <property type="match status" value="1"/>
</dbReference>
<dbReference type="InterPro" id="IPR007309">
    <property type="entry name" value="TFIIIC_Bblock-bd"/>
</dbReference>
<dbReference type="GO" id="GO:0003677">
    <property type="term" value="F:DNA binding"/>
    <property type="evidence" value="ECO:0007669"/>
    <property type="project" value="UniProtKB-KW"/>
</dbReference>
<dbReference type="Proteomes" id="UP000290289">
    <property type="component" value="Chromosome 9"/>
</dbReference>
<gene>
    <name evidence="14" type="ORF">DVH24_000435</name>
</gene>
<dbReference type="SUPFAM" id="SSF46785">
    <property type="entry name" value="Winged helix' DNA-binding domain"/>
    <property type="match status" value="1"/>
</dbReference>
<feature type="domain" description="DUF7647" evidence="13">
    <location>
        <begin position="750"/>
        <end position="929"/>
    </location>
</feature>
<accession>A0A498J0P1</accession>
<dbReference type="Pfam" id="PF24658">
    <property type="entry name" value="DUF7647"/>
    <property type="match status" value="1"/>
</dbReference>
<dbReference type="Pfam" id="PF24101">
    <property type="entry name" value="WHD_GTF3C1"/>
    <property type="match status" value="1"/>
</dbReference>
<feature type="domain" description="B-block binding subunit of TFIIIC" evidence="7">
    <location>
        <begin position="114"/>
        <end position="191"/>
    </location>
</feature>
<feature type="domain" description="DUF7599" evidence="10">
    <location>
        <begin position="239"/>
        <end position="323"/>
    </location>
</feature>
<evidence type="ECO:0000259" key="11">
    <source>
        <dbReference type="Pfam" id="PF24655"/>
    </source>
</evidence>
<evidence type="ECO:0000259" key="12">
    <source>
        <dbReference type="Pfam" id="PF24657"/>
    </source>
</evidence>
<keyword evidence="15" id="KW-1185">Reference proteome</keyword>
<evidence type="ECO:0000259" key="7">
    <source>
        <dbReference type="Pfam" id="PF04182"/>
    </source>
</evidence>
<dbReference type="Pfam" id="PF24538">
    <property type="entry name" value="DUF7599"/>
    <property type="match status" value="1"/>
</dbReference>
<name>A0A498J0P1_MALDO</name>
<feature type="domain" description="DUF7645" evidence="11">
    <location>
        <begin position="931"/>
        <end position="988"/>
    </location>
</feature>
<keyword evidence="4" id="KW-0804">Transcription</keyword>
<evidence type="ECO:0000313" key="14">
    <source>
        <dbReference type="EMBL" id="RXH88836.1"/>
    </source>
</evidence>
<evidence type="ECO:0000256" key="2">
    <source>
        <dbReference type="ARBA" id="ARBA00022553"/>
    </source>
</evidence>
<dbReference type="GO" id="GO:0042791">
    <property type="term" value="P:5S class rRNA transcription by RNA polymerase III"/>
    <property type="evidence" value="ECO:0007669"/>
    <property type="project" value="TreeGrafter"/>
</dbReference>
<protein>
    <submittedName>
        <fullName evidence="14">Uncharacterized protein</fullName>
    </submittedName>
</protein>
<proteinExistence type="predicted"/>
<comment type="subcellular location">
    <subcellularLocation>
        <location evidence="1">Nucleus</location>
    </subcellularLocation>
</comment>
<dbReference type="GO" id="GO:0000127">
    <property type="term" value="C:transcription factor TFIIIC complex"/>
    <property type="evidence" value="ECO:0007669"/>
    <property type="project" value="InterPro"/>
</dbReference>
<dbReference type="InterPro" id="IPR056062">
    <property type="entry name" value="DUF7645"/>
</dbReference>
<dbReference type="PANTHER" id="PTHR15180">
    <property type="entry name" value="GENERAL TRANSCRIPTION FACTOR 3C POLYPEPTIDE 1"/>
    <property type="match status" value="1"/>
</dbReference>
<feature type="region of interest" description="Disordered" evidence="6">
    <location>
        <begin position="1070"/>
        <end position="1100"/>
    </location>
</feature>
<dbReference type="InterPro" id="IPR044210">
    <property type="entry name" value="Tfc3-like"/>
</dbReference>
<dbReference type="GO" id="GO:0006384">
    <property type="term" value="P:transcription initiation at RNA polymerase III promoter"/>
    <property type="evidence" value="ECO:0007669"/>
    <property type="project" value="InterPro"/>
</dbReference>
<dbReference type="Pfam" id="PF23704">
    <property type="entry name" value="WHD_GTF3C1_N"/>
    <property type="match status" value="1"/>
</dbReference>
<dbReference type="InterPro" id="IPR036390">
    <property type="entry name" value="WH_DNA-bd_sf"/>
</dbReference>
<feature type="compositionally biased region" description="Basic residues" evidence="6">
    <location>
        <begin position="1081"/>
        <end position="1092"/>
    </location>
</feature>
<keyword evidence="5" id="KW-0539">Nucleus</keyword>
<dbReference type="InterPro" id="IPR056467">
    <property type="entry name" value="eWH_GTF3C1"/>
</dbReference>
<evidence type="ECO:0000256" key="4">
    <source>
        <dbReference type="ARBA" id="ARBA00023163"/>
    </source>
</evidence>
<dbReference type="Pfam" id="PF04182">
    <property type="entry name" value="B-block_TFIIIC"/>
    <property type="match status" value="1"/>
</dbReference>
<evidence type="ECO:0000259" key="8">
    <source>
        <dbReference type="Pfam" id="PF23704"/>
    </source>
</evidence>
<feature type="compositionally biased region" description="Basic residues" evidence="6">
    <location>
        <begin position="999"/>
        <end position="1010"/>
    </location>
</feature>
<feature type="domain" description="General transcription factor 3C polypeptide 1 winged-helix" evidence="8">
    <location>
        <begin position="1"/>
        <end position="101"/>
    </location>
</feature>
<keyword evidence="3" id="KW-0238">DNA-binding</keyword>
<dbReference type="InterPro" id="IPR056020">
    <property type="entry name" value="DUF7599"/>
</dbReference>
<dbReference type="EMBL" id="RDQH01000335">
    <property type="protein sequence ID" value="RXH88836.1"/>
    <property type="molecule type" value="Genomic_DNA"/>
</dbReference>
<dbReference type="Pfam" id="PF24655">
    <property type="entry name" value="DUF7645"/>
    <property type="match status" value="1"/>
</dbReference>
<dbReference type="CDD" id="cd16169">
    <property type="entry name" value="Tau138_eWH"/>
    <property type="match status" value="1"/>
</dbReference>
<reference evidence="14 15" key="1">
    <citation type="submission" date="2018-10" db="EMBL/GenBank/DDBJ databases">
        <title>A high-quality apple genome assembly.</title>
        <authorList>
            <person name="Hu J."/>
        </authorList>
    </citation>
    <scope>NUCLEOTIDE SEQUENCE [LARGE SCALE GENOMIC DNA]</scope>
    <source>
        <strain evidence="15">cv. HFTH1</strain>
        <tissue evidence="14">Young leaf</tissue>
    </source>
</reference>
<dbReference type="InterPro" id="IPR035625">
    <property type="entry name" value="Tfc3-like_eWH"/>
</dbReference>
<dbReference type="STRING" id="3750.A0A498J0P1"/>
<evidence type="ECO:0000256" key="6">
    <source>
        <dbReference type="SAM" id="MobiDB-lite"/>
    </source>
</evidence>
<comment type="caution">
    <text evidence="14">The sequence shown here is derived from an EMBL/GenBank/DDBJ whole genome shotgun (WGS) entry which is preliminary data.</text>
</comment>
<evidence type="ECO:0000256" key="1">
    <source>
        <dbReference type="ARBA" id="ARBA00004123"/>
    </source>
</evidence>
<keyword evidence="2" id="KW-0597">Phosphoprotein</keyword>
<feature type="compositionally biased region" description="Basic and acidic residues" evidence="6">
    <location>
        <begin position="1070"/>
        <end position="1080"/>
    </location>
</feature>